<evidence type="ECO:0000313" key="13">
    <source>
        <dbReference type="EMBL" id="TCS72909.1"/>
    </source>
</evidence>
<dbReference type="UniPathway" id="UPA00031">
    <property type="reaction ID" value="UER00012"/>
</dbReference>
<evidence type="ECO:0000256" key="11">
    <source>
        <dbReference type="HAMAP-Rule" id="MF_01023"/>
    </source>
</evidence>
<evidence type="ECO:0000256" key="1">
    <source>
        <dbReference type="ARBA" id="ARBA00001933"/>
    </source>
</evidence>
<accession>A0A4R3JZB6</accession>
<evidence type="ECO:0000256" key="6">
    <source>
        <dbReference type="ARBA" id="ARBA00022605"/>
    </source>
</evidence>
<keyword evidence="5 11" id="KW-0032">Aminotransferase</keyword>
<evidence type="ECO:0000256" key="4">
    <source>
        <dbReference type="ARBA" id="ARBA00011738"/>
    </source>
</evidence>
<dbReference type="SUPFAM" id="SSF53383">
    <property type="entry name" value="PLP-dependent transferases"/>
    <property type="match status" value="1"/>
</dbReference>
<dbReference type="NCBIfam" id="TIGR01141">
    <property type="entry name" value="hisC"/>
    <property type="match status" value="1"/>
</dbReference>
<dbReference type="InterPro" id="IPR015424">
    <property type="entry name" value="PyrdxlP-dep_Trfase"/>
</dbReference>
<name>A0A4R3JZB6_9PROT</name>
<comment type="similarity">
    <text evidence="3 11">Belongs to the class-II pyridoxal-phosphate-dependent aminotransferase family. Histidinol-phosphate aminotransferase subfamily.</text>
</comment>
<evidence type="ECO:0000256" key="2">
    <source>
        <dbReference type="ARBA" id="ARBA00005011"/>
    </source>
</evidence>
<dbReference type="Proteomes" id="UP000295135">
    <property type="component" value="Unassembled WGS sequence"/>
</dbReference>
<evidence type="ECO:0000256" key="3">
    <source>
        <dbReference type="ARBA" id="ARBA00007970"/>
    </source>
</evidence>
<evidence type="ECO:0000256" key="9">
    <source>
        <dbReference type="ARBA" id="ARBA00023102"/>
    </source>
</evidence>
<dbReference type="GO" id="GO:0004400">
    <property type="term" value="F:histidinol-phosphate transaminase activity"/>
    <property type="evidence" value="ECO:0007669"/>
    <property type="project" value="UniProtKB-UniRule"/>
</dbReference>
<proteinExistence type="inferred from homology"/>
<organism evidence="13 14">
    <name type="scientific">Sulfuritortus calidifontis</name>
    <dbReference type="NCBI Taxonomy" id="1914471"/>
    <lineage>
        <taxon>Bacteria</taxon>
        <taxon>Pseudomonadati</taxon>
        <taxon>Pseudomonadota</taxon>
        <taxon>Betaproteobacteria</taxon>
        <taxon>Nitrosomonadales</taxon>
        <taxon>Thiobacillaceae</taxon>
        <taxon>Sulfuritortus</taxon>
    </lineage>
</organism>
<dbReference type="Gene3D" id="3.40.640.10">
    <property type="entry name" value="Type I PLP-dependent aspartate aminotransferase-like (Major domain)"/>
    <property type="match status" value="1"/>
</dbReference>
<dbReference type="InterPro" id="IPR005861">
    <property type="entry name" value="HisP_aminotrans"/>
</dbReference>
<sequence length="381" mass="41012">MLGIPNIEAGYPHRLNNSDMAPINPEQLIRADIRALAAYHVADATGMVKLDAMENPYRLPAELRGELGALLAEAAINRYPDPRAPGLKAALRAAFAIPDGLDILLGNGSDEILQILAMAVARPGATVLSVEPSFVMYRMIAQFAGLDYVGVPLKPDFTLDEAALLAAIARHRPALVFIAYPNNPTGNVFDRAALERVIQAAPGLVVMDEAYHAFAGGLSFLEALDRYDNLILMRTVSKLGLAGLRLGYLVGKPAWLQEFDKLRLPYNVNVLTQVAAEFALRQVAVLEAQAAEIVAERGRLHAALMQQSGVTVFDSQANFLLLRVADAVKVFTGLKARGVLIKNLHGAHPLLDNCLRVTVGAPEENDAFLAALTAELEARGS</sequence>
<dbReference type="EC" id="2.6.1.9" evidence="11"/>
<dbReference type="PANTHER" id="PTHR42885:SF2">
    <property type="entry name" value="HISTIDINOL-PHOSPHATE AMINOTRANSFERASE"/>
    <property type="match status" value="1"/>
</dbReference>
<dbReference type="EMBL" id="SLZY01000003">
    <property type="protein sequence ID" value="TCS72909.1"/>
    <property type="molecule type" value="Genomic_DNA"/>
</dbReference>
<feature type="domain" description="Aminotransferase class I/classII large" evidence="12">
    <location>
        <begin position="47"/>
        <end position="372"/>
    </location>
</feature>
<comment type="caution">
    <text evidence="13">The sequence shown here is derived from an EMBL/GenBank/DDBJ whole genome shotgun (WGS) entry which is preliminary data.</text>
</comment>
<evidence type="ECO:0000256" key="5">
    <source>
        <dbReference type="ARBA" id="ARBA00022576"/>
    </source>
</evidence>
<keyword evidence="6 11" id="KW-0028">Amino-acid biosynthesis</keyword>
<dbReference type="PANTHER" id="PTHR42885">
    <property type="entry name" value="HISTIDINOL-PHOSPHATE AMINOTRANSFERASE-RELATED"/>
    <property type="match status" value="1"/>
</dbReference>
<dbReference type="InterPro" id="IPR015422">
    <property type="entry name" value="PyrdxlP-dep_Trfase_small"/>
</dbReference>
<comment type="pathway">
    <text evidence="2 11">Amino-acid biosynthesis; L-histidine biosynthesis; L-histidine from 5-phospho-alpha-D-ribose 1-diphosphate: step 7/9.</text>
</comment>
<evidence type="ECO:0000256" key="7">
    <source>
        <dbReference type="ARBA" id="ARBA00022679"/>
    </source>
</evidence>
<dbReference type="AlphaFoldDB" id="A0A4R3JZB6"/>
<feature type="modified residue" description="N6-(pyridoxal phosphate)lysine" evidence="11">
    <location>
        <position position="238"/>
    </location>
</feature>
<gene>
    <name evidence="11" type="primary">hisC</name>
    <name evidence="13" type="ORF">EDC61_10331</name>
</gene>
<evidence type="ECO:0000256" key="10">
    <source>
        <dbReference type="ARBA" id="ARBA00047481"/>
    </source>
</evidence>
<evidence type="ECO:0000256" key="8">
    <source>
        <dbReference type="ARBA" id="ARBA00022898"/>
    </source>
</evidence>
<dbReference type="HAMAP" id="MF_01023">
    <property type="entry name" value="HisC_aminotrans_2"/>
    <property type="match status" value="1"/>
</dbReference>
<evidence type="ECO:0000313" key="14">
    <source>
        <dbReference type="Proteomes" id="UP000295135"/>
    </source>
</evidence>
<keyword evidence="9 11" id="KW-0368">Histidine biosynthesis</keyword>
<dbReference type="GO" id="GO:0000105">
    <property type="term" value="P:L-histidine biosynthetic process"/>
    <property type="evidence" value="ECO:0007669"/>
    <property type="project" value="UniProtKB-UniRule"/>
</dbReference>
<comment type="subunit">
    <text evidence="4 11">Homodimer.</text>
</comment>
<keyword evidence="8 11" id="KW-0663">Pyridoxal phosphate</keyword>
<keyword evidence="7 11" id="KW-0808">Transferase</keyword>
<dbReference type="GO" id="GO:0030170">
    <property type="term" value="F:pyridoxal phosphate binding"/>
    <property type="evidence" value="ECO:0007669"/>
    <property type="project" value="InterPro"/>
</dbReference>
<dbReference type="Pfam" id="PF00155">
    <property type="entry name" value="Aminotran_1_2"/>
    <property type="match status" value="1"/>
</dbReference>
<protein>
    <recommendedName>
        <fullName evidence="11">Histidinol-phosphate aminotransferase</fullName>
        <ecNumber evidence="11">2.6.1.9</ecNumber>
    </recommendedName>
    <alternativeName>
        <fullName evidence="11">Imidazole acetol-phosphate transaminase</fullName>
    </alternativeName>
</protein>
<evidence type="ECO:0000259" key="12">
    <source>
        <dbReference type="Pfam" id="PF00155"/>
    </source>
</evidence>
<comment type="cofactor">
    <cofactor evidence="1 11">
        <name>pyridoxal 5'-phosphate</name>
        <dbReference type="ChEBI" id="CHEBI:597326"/>
    </cofactor>
</comment>
<dbReference type="Gene3D" id="3.90.1150.10">
    <property type="entry name" value="Aspartate Aminotransferase, domain 1"/>
    <property type="match status" value="1"/>
</dbReference>
<comment type="catalytic activity">
    <reaction evidence="10 11">
        <text>L-histidinol phosphate + 2-oxoglutarate = 3-(imidazol-4-yl)-2-oxopropyl phosphate + L-glutamate</text>
        <dbReference type="Rhea" id="RHEA:23744"/>
        <dbReference type="ChEBI" id="CHEBI:16810"/>
        <dbReference type="ChEBI" id="CHEBI:29985"/>
        <dbReference type="ChEBI" id="CHEBI:57766"/>
        <dbReference type="ChEBI" id="CHEBI:57980"/>
        <dbReference type="EC" id="2.6.1.9"/>
    </reaction>
</comment>
<keyword evidence="14" id="KW-1185">Reference proteome</keyword>
<dbReference type="InterPro" id="IPR015421">
    <property type="entry name" value="PyrdxlP-dep_Trfase_major"/>
</dbReference>
<dbReference type="CDD" id="cd00609">
    <property type="entry name" value="AAT_like"/>
    <property type="match status" value="1"/>
</dbReference>
<dbReference type="InterPro" id="IPR004839">
    <property type="entry name" value="Aminotransferase_I/II_large"/>
</dbReference>
<reference evidence="13 14" key="1">
    <citation type="submission" date="2019-03" db="EMBL/GenBank/DDBJ databases">
        <title>Genomic Encyclopedia of Type Strains, Phase IV (KMG-IV): sequencing the most valuable type-strain genomes for metagenomic binning, comparative biology and taxonomic classification.</title>
        <authorList>
            <person name="Goeker M."/>
        </authorList>
    </citation>
    <scope>NUCLEOTIDE SEQUENCE [LARGE SCALE GENOMIC DNA]</scope>
    <source>
        <strain evidence="13 14">DSM 103923</strain>
    </source>
</reference>